<organism evidence="2 3">
    <name type="scientific">Spirosoma soli</name>
    <dbReference type="NCBI Taxonomy" id="1770529"/>
    <lineage>
        <taxon>Bacteria</taxon>
        <taxon>Pseudomonadati</taxon>
        <taxon>Bacteroidota</taxon>
        <taxon>Cytophagia</taxon>
        <taxon>Cytophagales</taxon>
        <taxon>Cytophagaceae</taxon>
        <taxon>Spirosoma</taxon>
    </lineage>
</organism>
<dbReference type="SUPFAM" id="SSF69255">
    <property type="entry name" value="gp5 N-terminal domain-like"/>
    <property type="match status" value="1"/>
</dbReference>
<dbReference type="Proteomes" id="UP001597469">
    <property type="component" value="Unassembled WGS sequence"/>
</dbReference>
<dbReference type="Gene3D" id="3.55.50.10">
    <property type="entry name" value="Baseplate protein-like domains"/>
    <property type="match status" value="1"/>
</dbReference>
<dbReference type="Gene3D" id="2.40.50.230">
    <property type="entry name" value="Gp5 N-terminal domain"/>
    <property type="match status" value="1"/>
</dbReference>
<comment type="caution">
    <text evidence="2">The sequence shown here is derived from an EMBL/GenBank/DDBJ whole genome shotgun (WGS) entry which is preliminary data.</text>
</comment>
<evidence type="ECO:0000313" key="2">
    <source>
        <dbReference type="EMBL" id="MFD2571152.1"/>
    </source>
</evidence>
<keyword evidence="3" id="KW-1185">Reference proteome</keyword>
<dbReference type="InterPro" id="IPR037026">
    <property type="entry name" value="Vgr_OB-fold_dom_sf"/>
</dbReference>
<protein>
    <submittedName>
        <fullName evidence="2">Type VI secretion system Vgr family protein</fullName>
    </submittedName>
</protein>
<name>A0ABW5M283_9BACT</name>
<dbReference type="SUPFAM" id="SSF69279">
    <property type="entry name" value="Phage tail proteins"/>
    <property type="match status" value="2"/>
</dbReference>
<gene>
    <name evidence="2" type="ORF">ACFSUS_10935</name>
</gene>
<feature type="domain" description="Gp5/Type VI secretion system Vgr protein OB-fold" evidence="1">
    <location>
        <begin position="370"/>
        <end position="445"/>
    </location>
</feature>
<dbReference type="Gene3D" id="4.10.220.110">
    <property type="match status" value="1"/>
</dbReference>
<dbReference type="Gene3D" id="2.30.110.50">
    <property type="match status" value="1"/>
</dbReference>
<dbReference type="InterPro" id="IPR006531">
    <property type="entry name" value="Gp5/Vgr_OB"/>
</dbReference>
<dbReference type="Pfam" id="PF04717">
    <property type="entry name" value="Phage_base_V"/>
    <property type="match status" value="1"/>
</dbReference>
<dbReference type="EMBL" id="JBHULN010000005">
    <property type="protein sequence ID" value="MFD2571152.1"/>
    <property type="molecule type" value="Genomic_DNA"/>
</dbReference>
<dbReference type="SUPFAM" id="SSF69349">
    <property type="entry name" value="Phage fibre proteins"/>
    <property type="match status" value="1"/>
</dbReference>
<reference evidence="3" key="1">
    <citation type="journal article" date="2019" name="Int. J. Syst. Evol. Microbiol.">
        <title>The Global Catalogue of Microorganisms (GCM) 10K type strain sequencing project: providing services to taxonomists for standard genome sequencing and annotation.</title>
        <authorList>
            <consortium name="The Broad Institute Genomics Platform"/>
            <consortium name="The Broad Institute Genome Sequencing Center for Infectious Disease"/>
            <person name="Wu L."/>
            <person name="Ma J."/>
        </authorList>
    </citation>
    <scope>NUCLEOTIDE SEQUENCE [LARGE SCALE GENOMIC DNA]</scope>
    <source>
        <strain evidence="3">KCTC 42805</strain>
    </source>
</reference>
<dbReference type="Pfam" id="PF05954">
    <property type="entry name" value="Phage_GPD"/>
    <property type="match status" value="1"/>
</dbReference>
<evidence type="ECO:0000313" key="3">
    <source>
        <dbReference type="Proteomes" id="UP001597469"/>
    </source>
</evidence>
<evidence type="ECO:0000259" key="1">
    <source>
        <dbReference type="Pfam" id="PF04717"/>
    </source>
</evidence>
<proteinExistence type="predicted"/>
<sequence length="616" mass="68183">MNNLSSVQIEIGGKRVEIFSRVNIQQWIDRHHTFELSVPIEQVEGAGAMKINQSKEFISKEVLITIKYQQGGGTSFVFRGFITQLFLSKQAASGSSIVIRGFSASILLEQGTRYAAFYQKDHATVVNKVLGEYNQSLLKPSVSPRNSQQEDYVVKFNESSYNFLHRFAAITGNWFYFDGEKTVFGDVPGGSPIELQYGNDISAFDMRMDLPGGEFFIEDYNYIKSQTVKSHSKDVRVSGLGEYGQFLIDKAENLYPERTFSLPPLPNWTDGEVKQQVGYEKKASVANSVIFSGSSSKIGLKIGSVIDIKESSSLNARARRTESLGQYRIISISHEADLSGGYSNRFEAIPAGVEFRTNPTFHMPHANAQQAKVTHVDDPEHLGRIRVLFLWQTAQGDTESSPWLRVITPYNGVANQGFYFIPEINSVVMTMFENDDPARPLVTGVVPNKFTKMDTYFSTDNYYKAIITQGGNHIVINDEGGKECISLHDKDRKNHILLSLDGGTHINIKSQGTINLDADTINMSANKINMKAKNEWNVKAGKSSIENDQNMKMKANTDIEIMASTDVKIEGMTSVSVKGMGVKIEGDVQTSVKAGAGLELDGGAQAMLKGAIVMIN</sequence>
<dbReference type="RefSeq" id="WP_381522427.1">
    <property type="nucleotide sequence ID" value="NZ_JBHULN010000005.1"/>
</dbReference>
<accession>A0ABW5M283</accession>